<dbReference type="GO" id="GO:0008270">
    <property type="term" value="F:zinc ion binding"/>
    <property type="evidence" value="ECO:0007669"/>
    <property type="project" value="UniProtKB-KW"/>
</dbReference>
<dbReference type="GO" id="GO:0039502">
    <property type="term" value="P:symbiont-mediated suppression of host type I interferon-mediated signaling pathway"/>
    <property type="evidence" value="ECO:0007669"/>
    <property type="project" value="UniProtKB-UniRule"/>
</dbReference>
<comment type="subcellular location">
    <subcellularLocation>
        <location evidence="16 17">Host cytoplasm</location>
    </subcellularLocation>
    <subcellularLocation>
        <location evidence="16 17">Host nucleus</location>
    </subcellularLocation>
</comment>
<evidence type="ECO:0000256" key="17">
    <source>
        <dbReference type="RuleBase" id="RU363123"/>
    </source>
</evidence>
<dbReference type="InterPro" id="IPR001334">
    <property type="entry name" value="E6"/>
</dbReference>
<dbReference type="GO" id="GO:0003677">
    <property type="term" value="F:DNA binding"/>
    <property type="evidence" value="ECO:0007669"/>
    <property type="project" value="UniProtKB-UniRule"/>
</dbReference>
<keyword evidence="15 16" id="KW-1119">Modulation of host cell apoptosis by virus</keyword>
<dbReference type="InterPro" id="IPR038575">
    <property type="entry name" value="E6_sf"/>
</dbReference>
<keyword evidence="12 16" id="KW-0804">Transcription</keyword>
<comment type="similarity">
    <text evidence="1 16 17">Belongs to the papillomaviridae E6 protein family.</text>
</comment>
<dbReference type="EMBL" id="MH777387">
    <property type="protein sequence ID" value="AYA94755.1"/>
    <property type="molecule type" value="Genomic_DNA"/>
</dbReference>
<dbReference type="GO" id="GO:0042025">
    <property type="term" value="C:host cell nucleus"/>
    <property type="evidence" value="ECO:0007669"/>
    <property type="project" value="UniProtKB-SubCell"/>
</dbReference>
<evidence type="ECO:0000256" key="11">
    <source>
        <dbReference type="ARBA" id="ARBA00023159"/>
    </source>
</evidence>
<evidence type="ECO:0000256" key="4">
    <source>
        <dbReference type="ARBA" id="ARBA00022581"/>
    </source>
</evidence>
<keyword evidence="10 16" id="KW-0238">DNA-binding</keyword>
<comment type="function">
    <text evidence="16">Plays a major role in the induction and maintenance of cellular transformation. E6 associates with host UBE3A/E6-AP ubiquitin-protein ligase and modulates its activity. Protects host keratinocytes from apoptosis by mediating the degradation of host BAK1. May also inhibit host immune response.</text>
</comment>
<feature type="zinc finger region" evidence="16">
    <location>
        <begin position="27"/>
        <end position="63"/>
    </location>
</feature>
<organism evidence="18">
    <name type="scientific">Human papillomavirus</name>
    <dbReference type="NCBI Taxonomy" id="10566"/>
    <lineage>
        <taxon>Viruses</taxon>
        <taxon>Monodnaviria</taxon>
        <taxon>Shotokuvirae</taxon>
        <taxon>Cossaviricota</taxon>
        <taxon>Papovaviricetes</taxon>
        <taxon>Zurhausenvirales</taxon>
        <taxon>Papillomaviridae</taxon>
    </lineage>
</organism>
<evidence type="ECO:0000256" key="14">
    <source>
        <dbReference type="ARBA" id="ARBA00023280"/>
    </source>
</evidence>
<reference evidence="18" key="1">
    <citation type="journal article" date="2018" name="Nat. Med.">
        <title>Expanded skin virome in DOCK8-deficient patients.</title>
        <authorList>
            <consortium name="NISC Comparative Sequencing Program"/>
            <person name="Tirosh O."/>
            <person name="Conlan S."/>
            <person name="Deming C."/>
            <person name="Lee-Lin S.Q."/>
            <person name="Huang X."/>
            <person name="Su H.C."/>
            <person name="Freeman A.F."/>
            <person name="Segre J.A."/>
            <person name="Kong H.H."/>
        </authorList>
    </citation>
    <scope>NUCLEOTIDE SEQUENCE</scope>
    <source>
        <strain evidence="18">HPV-mSK_248</strain>
    </source>
</reference>
<evidence type="ECO:0000256" key="12">
    <source>
        <dbReference type="ARBA" id="ARBA00023163"/>
    </source>
</evidence>
<proteinExistence type="inferred from homology"/>
<feature type="zinc finger region" evidence="16">
    <location>
        <begin position="100"/>
        <end position="136"/>
    </location>
</feature>
<keyword evidence="7 16" id="KW-0863">Zinc-finger</keyword>
<protein>
    <recommendedName>
        <fullName evidence="16 17">Protein E6</fullName>
    </recommendedName>
</protein>
<dbReference type="GO" id="GO:0030430">
    <property type="term" value="C:host cell cytoplasm"/>
    <property type="evidence" value="ECO:0007669"/>
    <property type="project" value="UniProtKB-SubCell"/>
</dbReference>
<evidence type="ECO:0000256" key="16">
    <source>
        <dbReference type="HAMAP-Rule" id="MF_04006"/>
    </source>
</evidence>
<dbReference type="GO" id="GO:0006351">
    <property type="term" value="P:DNA-templated transcription"/>
    <property type="evidence" value="ECO:0007669"/>
    <property type="project" value="UniProtKB-UniRule"/>
</dbReference>
<keyword evidence="13 16" id="KW-1035">Host cytoplasm</keyword>
<gene>
    <name evidence="16" type="primary">E6</name>
</gene>
<evidence type="ECO:0000256" key="13">
    <source>
        <dbReference type="ARBA" id="ARBA00023200"/>
    </source>
</evidence>
<evidence type="ECO:0000256" key="3">
    <source>
        <dbReference type="ARBA" id="ARBA00022562"/>
    </source>
</evidence>
<keyword evidence="9 16" id="KW-0805">Transcription regulation</keyword>
<evidence type="ECO:0000256" key="1">
    <source>
        <dbReference type="ARBA" id="ARBA00006346"/>
    </source>
</evidence>
<keyword evidence="11 16" id="KW-0010">Activator</keyword>
<keyword evidence="4 16" id="KW-0945">Host-virus interaction</keyword>
<evidence type="ECO:0000256" key="2">
    <source>
        <dbReference type="ARBA" id="ARBA00022518"/>
    </source>
</evidence>
<evidence type="ECO:0000256" key="10">
    <source>
        <dbReference type="ARBA" id="ARBA00023125"/>
    </source>
</evidence>
<keyword evidence="6 16" id="KW-0479">Metal-binding</keyword>
<dbReference type="HAMAP" id="MF_04006">
    <property type="entry name" value="HPV_E6"/>
    <property type="match status" value="1"/>
</dbReference>
<evidence type="ECO:0000256" key="6">
    <source>
        <dbReference type="ARBA" id="ARBA00022723"/>
    </source>
</evidence>
<evidence type="ECO:0000313" key="18">
    <source>
        <dbReference type="EMBL" id="AYA94755.1"/>
    </source>
</evidence>
<name>A0A385PLC6_9PAPI</name>
<keyword evidence="3 16" id="KW-1048">Host nucleus</keyword>
<dbReference type="Pfam" id="PF00518">
    <property type="entry name" value="E6"/>
    <property type="match status" value="1"/>
</dbReference>
<keyword evidence="8 16" id="KW-0862">Zinc</keyword>
<dbReference type="GO" id="GO:0052170">
    <property type="term" value="P:symbiont-mediated suppression of host innate immune response"/>
    <property type="evidence" value="ECO:0007669"/>
    <property type="project" value="UniProtKB-KW"/>
</dbReference>
<keyword evidence="2 16" id="KW-0244">Early protein</keyword>
<comment type="subunit">
    <text evidence="16">Forms homodimers. Interacts with ubiquitin-protein ligase UBE3A/E6-AP; this interaction stimulates UBE3A ubiquitin activity. Interacts with host BAK1.</text>
</comment>
<evidence type="ECO:0000256" key="7">
    <source>
        <dbReference type="ARBA" id="ARBA00022771"/>
    </source>
</evidence>
<dbReference type="SUPFAM" id="SSF161229">
    <property type="entry name" value="E6 C-terminal domain-like"/>
    <property type="match status" value="2"/>
</dbReference>
<evidence type="ECO:0000256" key="15">
    <source>
        <dbReference type="ARBA" id="ARBA00023323"/>
    </source>
</evidence>
<keyword evidence="5 16" id="KW-1090">Inhibition of host innate immune response by virus</keyword>
<dbReference type="GO" id="GO:0006355">
    <property type="term" value="P:regulation of DNA-templated transcription"/>
    <property type="evidence" value="ECO:0007669"/>
    <property type="project" value="UniProtKB-UniRule"/>
</dbReference>
<accession>A0A385PLC6</accession>
<dbReference type="GO" id="GO:0039648">
    <property type="term" value="P:symbiont-mediated perturbation of host ubiquitin-like protein modification"/>
    <property type="evidence" value="ECO:0007669"/>
    <property type="project" value="UniProtKB-UniRule"/>
</dbReference>
<evidence type="ECO:0000256" key="9">
    <source>
        <dbReference type="ARBA" id="ARBA00023015"/>
    </source>
</evidence>
<comment type="caution">
    <text evidence="16">Lacks conserved residue(s) required for the propagation of feature annotation.</text>
</comment>
<evidence type="ECO:0000256" key="8">
    <source>
        <dbReference type="ARBA" id="ARBA00022833"/>
    </source>
</evidence>
<dbReference type="GO" id="GO:0052150">
    <property type="term" value="P:symbiont-mediated perturbation of host apoptosis"/>
    <property type="evidence" value="ECO:0007669"/>
    <property type="project" value="UniProtKB-KW"/>
</dbReference>
<dbReference type="Gene3D" id="3.30.240.40">
    <property type="entry name" value="E6 early regulatory protein"/>
    <property type="match status" value="2"/>
</dbReference>
<sequence>MAELYPTSLDEYCKVKNISFFDLKIDCIFCKFEVSLQGLADFHVKDLCLLWKNGICYACCRKCLILTARYEKENYFQCCVKPELIEGVVNLPLSKLLVRCIECYKKLDYVEKVQCCLQGYDFCLIRCHWKNFCRFCKPLK</sequence>
<evidence type="ECO:0000256" key="5">
    <source>
        <dbReference type="ARBA" id="ARBA00022632"/>
    </source>
</evidence>
<keyword evidence="14 16" id="KW-0899">Viral immunoevasion</keyword>